<sequence length="880" mass="98255">MGFFKRNINENAKKRKLPATGNTRKGKFLQQKGKNERKFEDEEIPSDDDGEEGSIDLNQSTDENLNEIEQTEENDTQYEDNQTLTYREAKKLVESIEVPSASQDLDDFEGITESLESQQKRKEELKSVQAHQKIADSIKIDEKNSFSYRPHKLSPICVFTGGSDNLIKIWDFEKLVFIKDFDGHRGPVNSLRFRQKCDSIELFSASTDRSIIVWNMDEMGLMNRLYGHQDVIEQLDILQWPRVLSCGGMDKSCRLFKVIEESHLVFNGFTDCISIDCVALINEEHFISGSADGTRKANKSVGEPRWICSVAALPYTDLVASGSSDGFLRLWRVGQDWKSLDQIAQFNMPGFINDIRFSYNGCYIVCAVGQEHKRGLVSARGLYVKGGKAVDVYCSLSTMGKGAWKSKVSTNQLRLDPSIPEAELKWDEHCEFQLNEMDTKLVIHINHKTSFGTTETLGEYIFQLERMPRVQPLAWFKLSKAGSALNPHTSTSNKNRGQIQLGFQFSNSLGNRGATSVSNMSLNKIDKEGKLYRLRRKMQQIGRKATGMDDTISNQGDDSQSFASVSINNHLGNHHYGADDHRRSSLLSTNSAAHLALSSPSPNPSTQLLPDDLASGIGRQLADDAISTQSTTFGVGVTPHHPFTNQNANSLSVQNIQTNGSNRNIGAKDQRNAYVNTSSELPSFEKQHLHPNASSQSFDFEQSSIDGNRSSISGGSAFGGIIVTPTLIREETLLNDEQPQVSSNKLRVKMRQKAEQLLQLRGLTGGNSSSKKQNSTRQELSEFPDFAVKLNRRDSLGSSSGFVSLGSGQLGVLNEHTSPDYLLNVIKHLRNELMKKEERIRSLEEYTDKLVAKVMVTNPELLAAPINTSTTKIISKKKRL</sequence>
<dbReference type="WBParaSite" id="scaffold7242_cov266.g11817">
    <property type="protein sequence ID" value="scaffold7242_cov266.g11817"/>
    <property type="gene ID" value="scaffold7242_cov266.g11817"/>
</dbReference>
<dbReference type="PANTHER" id="PTHR19865:SF0">
    <property type="entry name" value="U3 SMALL NUCLEOLAR RNA-INTERACTING PROTEIN 2"/>
    <property type="match status" value="1"/>
</dbReference>
<proteinExistence type="predicted"/>
<dbReference type="GO" id="GO:0034511">
    <property type="term" value="F:U3 snoRNA binding"/>
    <property type="evidence" value="ECO:0007669"/>
    <property type="project" value="InterPro"/>
</dbReference>
<protein>
    <submittedName>
        <fullName evidence="11">FIP-RBD domain-containing protein</fullName>
    </submittedName>
</protein>
<dbReference type="SUPFAM" id="SSF50978">
    <property type="entry name" value="WD40 repeat-like"/>
    <property type="match status" value="1"/>
</dbReference>
<dbReference type="InterPro" id="IPR035892">
    <property type="entry name" value="C2_domain_sf"/>
</dbReference>
<keyword evidence="3 7" id="KW-0853">WD repeat</keyword>
<keyword evidence="4" id="KW-0677">Repeat</keyword>
<dbReference type="PANTHER" id="PTHR19865">
    <property type="entry name" value="U3 SMALL NUCLEOLAR RNA INTERACTING PROTEIN 2"/>
    <property type="match status" value="1"/>
</dbReference>
<keyword evidence="6" id="KW-0539">Nucleus</keyword>
<dbReference type="GO" id="GO:0015031">
    <property type="term" value="P:protein transport"/>
    <property type="evidence" value="ECO:0007669"/>
    <property type="project" value="UniProtKB-KW"/>
</dbReference>
<dbReference type="PROSITE" id="PS50294">
    <property type="entry name" value="WD_REPEATS_REGION"/>
    <property type="match status" value="1"/>
</dbReference>
<feature type="compositionally biased region" description="Polar residues" evidence="8">
    <location>
        <begin position="551"/>
        <end position="563"/>
    </location>
</feature>
<feature type="region of interest" description="Disordered" evidence="8">
    <location>
        <begin position="761"/>
        <end position="780"/>
    </location>
</feature>
<dbReference type="PROSITE" id="PS00678">
    <property type="entry name" value="WD_REPEATS_1"/>
    <property type="match status" value="1"/>
</dbReference>
<keyword evidence="10" id="KW-1185">Reference proteome</keyword>
<name>A0A915N5C9_MELJA</name>
<evidence type="ECO:0000256" key="1">
    <source>
        <dbReference type="ARBA" id="ARBA00004123"/>
    </source>
</evidence>
<organism evidence="10 11">
    <name type="scientific">Meloidogyne javanica</name>
    <name type="common">Root-knot nematode worm</name>
    <dbReference type="NCBI Taxonomy" id="6303"/>
    <lineage>
        <taxon>Eukaryota</taxon>
        <taxon>Metazoa</taxon>
        <taxon>Ecdysozoa</taxon>
        <taxon>Nematoda</taxon>
        <taxon>Chromadorea</taxon>
        <taxon>Rhabditida</taxon>
        <taxon>Tylenchina</taxon>
        <taxon>Tylenchomorpha</taxon>
        <taxon>Tylenchoidea</taxon>
        <taxon>Meloidogynidae</taxon>
        <taxon>Meloidogyninae</taxon>
        <taxon>Meloidogyne</taxon>
        <taxon>Meloidogyne incognita group</taxon>
    </lineage>
</organism>
<evidence type="ECO:0000256" key="7">
    <source>
        <dbReference type="PROSITE-ProRule" id="PRU00221"/>
    </source>
</evidence>
<accession>A0A915N5C9</accession>
<evidence type="ECO:0000256" key="8">
    <source>
        <dbReference type="SAM" id="MobiDB-lite"/>
    </source>
</evidence>
<feature type="region of interest" description="Disordered" evidence="8">
    <location>
        <begin position="542"/>
        <end position="563"/>
    </location>
</feature>
<reference evidence="11" key="1">
    <citation type="submission" date="2022-11" db="UniProtKB">
        <authorList>
            <consortium name="WormBaseParasite"/>
        </authorList>
    </citation>
    <scope>IDENTIFICATION</scope>
</reference>
<feature type="repeat" description="WD" evidence="7">
    <location>
        <begin position="181"/>
        <end position="224"/>
    </location>
</feature>
<feature type="compositionally biased region" description="Acidic residues" evidence="8">
    <location>
        <begin position="41"/>
        <end position="54"/>
    </location>
</feature>
<dbReference type="Gene3D" id="2.60.40.150">
    <property type="entry name" value="C2 domain"/>
    <property type="match status" value="1"/>
</dbReference>
<dbReference type="InterPro" id="IPR019775">
    <property type="entry name" value="WD40_repeat_CS"/>
</dbReference>
<dbReference type="InterPro" id="IPR036322">
    <property type="entry name" value="WD40_repeat_dom_sf"/>
</dbReference>
<evidence type="ECO:0000313" key="11">
    <source>
        <dbReference type="WBParaSite" id="scaffold7242_cov266.g11817"/>
    </source>
</evidence>
<evidence type="ECO:0000259" key="9">
    <source>
        <dbReference type="PROSITE" id="PS51511"/>
    </source>
</evidence>
<dbReference type="SUPFAM" id="SSF144270">
    <property type="entry name" value="Eferin C-derminal domain-like"/>
    <property type="match status" value="1"/>
</dbReference>
<evidence type="ECO:0000256" key="5">
    <source>
        <dbReference type="ARBA" id="ARBA00022927"/>
    </source>
</evidence>
<evidence type="ECO:0000256" key="3">
    <source>
        <dbReference type="ARBA" id="ARBA00022574"/>
    </source>
</evidence>
<dbReference type="Proteomes" id="UP000887561">
    <property type="component" value="Unplaced"/>
</dbReference>
<evidence type="ECO:0000313" key="10">
    <source>
        <dbReference type="Proteomes" id="UP000887561"/>
    </source>
</evidence>
<dbReference type="SMART" id="SM00320">
    <property type="entry name" value="WD40"/>
    <property type="match status" value="4"/>
</dbReference>
<feature type="compositionally biased region" description="Acidic residues" evidence="8">
    <location>
        <begin position="64"/>
        <end position="78"/>
    </location>
</feature>
<dbReference type="Pfam" id="PF00168">
    <property type="entry name" value="C2"/>
    <property type="match status" value="1"/>
</dbReference>
<dbReference type="InterPro" id="IPR000008">
    <property type="entry name" value="C2_dom"/>
</dbReference>
<dbReference type="AlphaFoldDB" id="A0A915N5C9"/>
<dbReference type="InterPro" id="IPR037245">
    <property type="entry name" value="FIP-RBD_C_sf"/>
</dbReference>
<evidence type="ECO:0000256" key="4">
    <source>
        <dbReference type="ARBA" id="ARBA00022737"/>
    </source>
</evidence>
<dbReference type="CDD" id="cd00030">
    <property type="entry name" value="C2"/>
    <property type="match status" value="1"/>
</dbReference>
<dbReference type="Gene3D" id="1.20.5.2440">
    <property type="match status" value="1"/>
</dbReference>
<dbReference type="Gene3D" id="2.130.10.10">
    <property type="entry name" value="YVTN repeat-like/Quinoprotein amine dehydrogenase"/>
    <property type="match status" value="1"/>
</dbReference>
<comment type="subcellular location">
    <subcellularLocation>
        <location evidence="1">Nucleus</location>
    </subcellularLocation>
</comment>
<dbReference type="InterPro" id="IPR019018">
    <property type="entry name" value="Rab-bd_FIP-RBD"/>
</dbReference>
<dbReference type="PROSITE" id="PS51511">
    <property type="entry name" value="FIP_RBD"/>
    <property type="match status" value="1"/>
</dbReference>
<dbReference type="InterPro" id="IPR001680">
    <property type="entry name" value="WD40_rpt"/>
</dbReference>
<dbReference type="InterPro" id="IPR039241">
    <property type="entry name" value="Rrp9-like"/>
</dbReference>
<dbReference type="PROSITE" id="PS50082">
    <property type="entry name" value="WD_REPEATS_2"/>
    <property type="match status" value="2"/>
</dbReference>
<feature type="region of interest" description="Disordered" evidence="8">
    <location>
        <begin position="1"/>
        <end position="80"/>
    </location>
</feature>
<dbReference type="InterPro" id="IPR015943">
    <property type="entry name" value="WD40/YVTN_repeat-like_dom_sf"/>
</dbReference>
<keyword evidence="5" id="KW-0653">Protein transport</keyword>
<evidence type="ECO:0000256" key="2">
    <source>
        <dbReference type="ARBA" id="ARBA00022448"/>
    </source>
</evidence>
<feature type="compositionally biased region" description="Polar residues" evidence="8">
    <location>
        <begin position="766"/>
        <end position="778"/>
    </location>
</feature>
<dbReference type="SUPFAM" id="SSF49562">
    <property type="entry name" value="C2 domain (Calcium/lipid-binding domain, CaLB)"/>
    <property type="match status" value="1"/>
</dbReference>
<dbReference type="Pfam" id="PF00400">
    <property type="entry name" value="WD40"/>
    <property type="match status" value="2"/>
</dbReference>
<feature type="repeat" description="WD" evidence="7">
    <location>
        <begin position="300"/>
        <end position="333"/>
    </location>
</feature>
<feature type="domain" description="FIP-RBD" evidence="9">
    <location>
        <begin position="803"/>
        <end position="865"/>
    </location>
</feature>
<evidence type="ECO:0000256" key="6">
    <source>
        <dbReference type="ARBA" id="ARBA00023242"/>
    </source>
</evidence>
<dbReference type="GO" id="GO:0032040">
    <property type="term" value="C:small-subunit processome"/>
    <property type="evidence" value="ECO:0007669"/>
    <property type="project" value="TreeGrafter"/>
</dbReference>
<keyword evidence="2" id="KW-0813">Transport</keyword>